<dbReference type="InterPro" id="IPR010753">
    <property type="entry name" value="DUF1330"/>
</dbReference>
<comment type="caution">
    <text evidence="2">The sequence shown here is derived from an EMBL/GenBank/DDBJ whole genome shotgun (WGS) entry which is preliminary data.</text>
</comment>
<dbReference type="EMBL" id="SNYK01000011">
    <property type="protein sequence ID" value="TDQ36657.1"/>
    <property type="molecule type" value="Genomic_DNA"/>
</dbReference>
<dbReference type="Pfam" id="PF07045">
    <property type="entry name" value="DUF1330"/>
    <property type="match status" value="1"/>
</dbReference>
<evidence type="ECO:0000313" key="3">
    <source>
        <dbReference type="Proteomes" id="UP000294575"/>
    </source>
</evidence>
<keyword evidence="3" id="KW-1185">Reference proteome</keyword>
<dbReference type="PANTHER" id="PTHR41521:SF4">
    <property type="entry name" value="BLR0684 PROTEIN"/>
    <property type="match status" value="1"/>
</dbReference>
<dbReference type="SUPFAM" id="SSF54909">
    <property type="entry name" value="Dimeric alpha+beta barrel"/>
    <property type="match status" value="1"/>
</dbReference>
<name>A0A4V3D4K8_9GAMM</name>
<dbReference type="Proteomes" id="UP000294575">
    <property type="component" value="Unassembled WGS sequence"/>
</dbReference>
<dbReference type="AlphaFoldDB" id="A0A4V3D4K8"/>
<reference evidence="2 3" key="1">
    <citation type="submission" date="2019-03" db="EMBL/GenBank/DDBJ databases">
        <title>Genomic Encyclopedia of Type Strains, Phase IV (KMG-IV): sequencing the most valuable type-strain genomes for metagenomic binning, comparative biology and taxonomic classification.</title>
        <authorList>
            <person name="Goeker M."/>
        </authorList>
    </citation>
    <scope>NUCLEOTIDE SEQUENCE [LARGE SCALE GENOMIC DNA]</scope>
    <source>
        <strain evidence="2 3">DSM 28679</strain>
    </source>
</reference>
<gene>
    <name evidence="2" type="ORF">DFQ45_11138</name>
</gene>
<proteinExistence type="predicted"/>
<evidence type="ECO:0000313" key="2">
    <source>
        <dbReference type="EMBL" id="TDQ36657.1"/>
    </source>
</evidence>
<feature type="domain" description="DUF1330" evidence="1">
    <location>
        <begin position="4"/>
        <end position="88"/>
    </location>
</feature>
<evidence type="ECO:0000259" key="1">
    <source>
        <dbReference type="Pfam" id="PF07045"/>
    </source>
</evidence>
<protein>
    <submittedName>
        <fullName evidence="2">Uncharacterized protein (DUF1330 family)</fullName>
    </submittedName>
</protein>
<accession>A0A4V3D4K8</accession>
<dbReference type="Gene3D" id="3.30.70.100">
    <property type="match status" value="1"/>
</dbReference>
<organism evidence="2 3">
    <name type="scientific">Thiopseudomonas denitrificans</name>
    <dbReference type="NCBI Taxonomy" id="1501432"/>
    <lineage>
        <taxon>Bacteria</taxon>
        <taxon>Pseudomonadati</taxon>
        <taxon>Pseudomonadota</taxon>
        <taxon>Gammaproteobacteria</taxon>
        <taxon>Pseudomonadales</taxon>
        <taxon>Pseudomonadaceae</taxon>
        <taxon>Thiopseudomonas</taxon>
    </lineage>
</organism>
<dbReference type="OrthoDB" id="9806380at2"/>
<dbReference type="PANTHER" id="PTHR41521">
    <property type="match status" value="1"/>
</dbReference>
<sequence>MSNAYIVGQITVKNPELWAEYCSKVPATVAPWGGELVFRGKQVAALAGESPHPDIVVIRFPDLAALDSWFSSTAYQSLIPLRQQAAEVLLLSYEA</sequence>
<dbReference type="RefSeq" id="WP_101496453.1">
    <property type="nucleotide sequence ID" value="NZ_LNJZ01000005.1"/>
</dbReference>
<dbReference type="InterPro" id="IPR011008">
    <property type="entry name" value="Dimeric_a/b-barrel"/>
</dbReference>